<dbReference type="Proteomes" id="UP000235145">
    <property type="component" value="Unassembled WGS sequence"/>
</dbReference>
<comment type="caution">
    <text evidence="1">The sequence shown here is derived from an EMBL/GenBank/DDBJ whole genome shotgun (WGS) entry which is preliminary data.</text>
</comment>
<reference evidence="1 2" key="1">
    <citation type="journal article" date="2017" name="Nat. Commun.">
        <title>Genome assembly with in vitro proximity ligation data and whole-genome triplication in lettuce.</title>
        <authorList>
            <person name="Reyes-Chin-Wo S."/>
            <person name="Wang Z."/>
            <person name="Yang X."/>
            <person name="Kozik A."/>
            <person name="Arikit S."/>
            <person name="Song C."/>
            <person name="Xia L."/>
            <person name="Froenicke L."/>
            <person name="Lavelle D.O."/>
            <person name="Truco M.J."/>
            <person name="Xia R."/>
            <person name="Zhu S."/>
            <person name="Xu C."/>
            <person name="Xu H."/>
            <person name="Xu X."/>
            <person name="Cox K."/>
            <person name="Korf I."/>
            <person name="Meyers B.C."/>
            <person name="Michelmore R.W."/>
        </authorList>
    </citation>
    <scope>NUCLEOTIDE SEQUENCE [LARGE SCALE GENOMIC DNA]</scope>
    <source>
        <strain evidence="2">cv. Salinas</strain>
        <tissue evidence="1">Seedlings</tissue>
    </source>
</reference>
<sequence length="147" mass="16866">MLGSKKMFVAGEESDVFKEPSLHMFEGTGPKDLKADECFCKGNFNLGMSFLGDVGDKDHLEVIYLLMMIRITRGPPGYDEDVVHKLTMDNITIQCEEEGHSIEETFIDGKDEVEDPHRYCKVCGWYVKYVYMFVMNYNHDQGLSKCN</sequence>
<name>A0A9R1VVC2_LACSA</name>
<gene>
    <name evidence="1" type="ORF">LSAT_V11C400180250</name>
</gene>
<protein>
    <submittedName>
        <fullName evidence="1">Uncharacterized protein</fullName>
    </submittedName>
</protein>
<evidence type="ECO:0000313" key="2">
    <source>
        <dbReference type="Proteomes" id="UP000235145"/>
    </source>
</evidence>
<dbReference type="EMBL" id="NBSK02000004">
    <property type="protein sequence ID" value="KAJ0211500.1"/>
    <property type="molecule type" value="Genomic_DNA"/>
</dbReference>
<dbReference type="AlphaFoldDB" id="A0A9R1VVC2"/>
<evidence type="ECO:0000313" key="1">
    <source>
        <dbReference type="EMBL" id="KAJ0211500.1"/>
    </source>
</evidence>
<keyword evidence="2" id="KW-1185">Reference proteome</keyword>
<organism evidence="1 2">
    <name type="scientific">Lactuca sativa</name>
    <name type="common">Garden lettuce</name>
    <dbReference type="NCBI Taxonomy" id="4236"/>
    <lineage>
        <taxon>Eukaryota</taxon>
        <taxon>Viridiplantae</taxon>
        <taxon>Streptophyta</taxon>
        <taxon>Embryophyta</taxon>
        <taxon>Tracheophyta</taxon>
        <taxon>Spermatophyta</taxon>
        <taxon>Magnoliopsida</taxon>
        <taxon>eudicotyledons</taxon>
        <taxon>Gunneridae</taxon>
        <taxon>Pentapetalae</taxon>
        <taxon>asterids</taxon>
        <taxon>campanulids</taxon>
        <taxon>Asterales</taxon>
        <taxon>Asteraceae</taxon>
        <taxon>Cichorioideae</taxon>
        <taxon>Cichorieae</taxon>
        <taxon>Lactucinae</taxon>
        <taxon>Lactuca</taxon>
    </lineage>
</organism>
<accession>A0A9R1VVC2</accession>
<proteinExistence type="predicted"/>